<name>L8X271_THACA</name>
<keyword evidence="4" id="KW-1185">Reference proteome</keyword>
<sequence length="182" mass="20019">MTGQEQPTPEYSHPGNLISTLTWGISRWLCSQYAHVAQTVLRNPSSQSNCHGHLNMSLCPLARNMHIALNYRCLGGLGSGAVEADDSRSFSPTRMAIAFYSLAAMDLYGVVTSKSSEKDRAEWTQWIWAQYTQTAKGTGFRGGDSLVLPKPNVSLLSFSTGFINQTKQPSSSQKPPSKLYRV</sequence>
<keyword evidence="1" id="KW-0677">Repeat</keyword>
<accession>L8X271</accession>
<feature type="domain" description="Prenyltransferase alpha-alpha toroid" evidence="2">
    <location>
        <begin position="61"/>
        <end position="144"/>
    </location>
</feature>
<evidence type="ECO:0000256" key="1">
    <source>
        <dbReference type="ARBA" id="ARBA00022737"/>
    </source>
</evidence>
<dbReference type="OrthoDB" id="24893at2759"/>
<dbReference type="InterPro" id="IPR001330">
    <property type="entry name" value="Prenyltrans"/>
</dbReference>
<comment type="caution">
    <text evidence="3">The sequence shown here is derived from an EMBL/GenBank/DDBJ whole genome shotgun (WGS) entry which is preliminary data.</text>
</comment>
<gene>
    <name evidence="3" type="ORF">AG1IA_01560</name>
</gene>
<dbReference type="Proteomes" id="UP000011668">
    <property type="component" value="Unassembled WGS sequence"/>
</dbReference>
<dbReference type="Pfam" id="PF00432">
    <property type="entry name" value="Prenyltrans"/>
    <property type="match status" value="1"/>
</dbReference>
<dbReference type="HOGENOM" id="CLU_1482964_0_0_1"/>
<organism evidence="3 4">
    <name type="scientific">Thanatephorus cucumeris (strain AG1-IA)</name>
    <name type="common">Rice sheath blight fungus</name>
    <name type="synonym">Rhizoctonia solani</name>
    <dbReference type="NCBI Taxonomy" id="983506"/>
    <lineage>
        <taxon>Eukaryota</taxon>
        <taxon>Fungi</taxon>
        <taxon>Dikarya</taxon>
        <taxon>Basidiomycota</taxon>
        <taxon>Agaricomycotina</taxon>
        <taxon>Agaricomycetes</taxon>
        <taxon>Cantharellales</taxon>
        <taxon>Ceratobasidiaceae</taxon>
        <taxon>Rhizoctonia</taxon>
        <taxon>Rhizoctonia solani AG-1</taxon>
    </lineage>
</organism>
<evidence type="ECO:0000313" key="4">
    <source>
        <dbReference type="Proteomes" id="UP000011668"/>
    </source>
</evidence>
<dbReference type="GO" id="GO:0003824">
    <property type="term" value="F:catalytic activity"/>
    <property type="evidence" value="ECO:0007669"/>
    <property type="project" value="InterPro"/>
</dbReference>
<reference evidence="3 4" key="1">
    <citation type="journal article" date="2013" name="Nat. Commun.">
        <title>The evolution and pathogenic mechanisms of the rice sheath blight pathogen.</title>
        <authorList>
            <person name="Zheng A."/>
            <person name="Lin R."/>
            <person name="Xu L."/>
            <person name="Qin P."/>
            <person name="Tang C."/>
            <person name="Ai P."/>
            <person name="Zhang D."/>
            <person name="Liu Y."/>
            <person name="Sun Z."/>
            <person name="Feng H."/>
            <person name="Wang Y."/>
            <person name="Chen Y."/>
            <person name="Liang X."/>
            <person name="Fu R."/>
            <person name="Li Q."/>
            <person name="Zhang J."/>
            <person name="Yu X."/>
            <person name="Xie Z."/>
            <person name="Ding L."/>
            <person name="Guan P."/>
            <person name="Tang J."/>
            <person name="Liang Y."/>
            <person name="Wang S."/>
            <person name="Deng Q."/>
            <person name="Li S."/>
            <person name="Zhu J."/>
            <person name="Wang L."/>
            <person name="Liu H."/>
            <person name="Li P."/>
        </authorList>
    </citation>
    <scope>NUCLEOTIDE SEQUENCE [LARGE SCALE GENOMIC DNA]</scope>
    <source>
        <strain evidence="4">AG-1 IA</strain>
    </source>
</reference>
<evidence type="ECO:0000313" key="3">
    <source>
        <dbReference type="EMBL" id="ELU44411.1"/>
    </source>
</evidence>
<proteinExistence type="predicted"/>
<protein>
    <recommendedName>
        <fullName evidence="2">Prenyltransferase alpha-alpha toroid domain-containing protein</fullName>
    </recommendedName>
</protein>
<evidence type="ECO:0000259" key="2">
    <source>
        <dbReference type="Pfam" id="PF00432"/>
    </source>
</evidence>
<dbReference type="EMBL" id="AFRT01000324">
    <property type="protein sequence ID" value="ELU44411.1"/>
    <property type="molecule type" value="Genomic_DNA"/>
</dbReference>
<dbReference type="AlphaFoldDB" id="L8X271"/>
<dbReference type="Gene3D" id="1.50.10.20">
    <property type="match status" value="1"/>
</dbReference>
<dbReference type="STRING" id="983506.L8X271"/>